<accession>A0A1H1YKA1</accession>
<proteinExistence type="predicted"/>
<protein>
    <recommendedName>
        <fullName evidence="1">DUF4132 domain-containing protein</fullName>
    </recommendedName>
</protein>
<dbReference type="AlphaFoldDB" id="A0A1H1YKA1"/>
<keyword evidence="3" id="KW-1185">Reference proteome</keyword>
<gene>
    <name evidence="2" type="ORF">SAMN04489716_2887</name>
</gene>
<evidence type="ECO:0000259" key="1">
    <source>
        <dbReference type="Pfam" id="PF13569"/>
    </source>
</evidence>
<dbReference type="Proteomes" id="UP000198688">
    <property type="component" value="Chromosome I"/>
</dbReference>
<dbReference type="EMBL" id="LT629758">
    <property type="protein sequence ID" value="SDT21771.1"/>
    <property type="molecule type" value="Genomic_DNA"/>
</dbReference>
<dbReference type="STRING" id="113562.SAMN04489716_2887"/>
<sequence>MGRRQGPVVVEEPAGAEPTVMAWRDGERELWWSRAAALEHGLERDDWVTAVRGAVNLSDLAPEQVPWLFAKGPETVARALLGKSAYLRHHQRADLGRVAAARFELDATAYVLAEAAENPDRLGLLVLPFRGPEVAALVAGWLRHLGSARLWARLWLDRHPECAVRALVPVAAGKPGRARQNAEAALRFLSAAGHGPIMTRSGEQALLPAGKNRMVLEQLPEIRTVTGGIMPEDHVARLVTALTRSSLDDPPEPAPGDADRPVPLVVESSAAAQPAVRAPEKELAELIASADRASLAGFGRAMLDQWVTAGMAPAESWVLLAQAHLGDDATMDVLAPLVRSWPAKSRHARAVDGFAVLATVGSEVALRHLLAIEANMSGGPTNERATVYLTQAAAARGLSVTGLADRLAITHGLETGVRVDYGSRSFRVHADEHLVAHVVNADGRMLARPPKPGVKDVKPAAYQQFLQFKKDLRATAVAQAGRLERDMVHRRLRPARDLPGVLLPHPVLGPIARRLLWGEFDGRRLVRALRIAEDGSFADLHDDSADVSADARLGIVHPADLGADLDRWAQIFADYEIVAPFPQLGRAMVALTEEQRAATGLPGSGTLNAERLLALMRNRWHGDGFHINSRVHNRLARKLPGGLTLLAELSPGMPASAYLTTGEHAITEIWVDEAWSDHWHPFRRTAIGEVDPVALSEALVELYAARV</sequence>
<evidence type="ECO:0000313" key="3">
    <source>
        <dbReference type="Proteomes" id="UP000198688"/>
    </source>
</evidence>
<feature type="domain" description="DUF4132" evidence="1">
    <location>
        <begin position="443"/>
        <end position="618"/>
    </location>
</feature>
<evidence type="ECO:0000313" key="2">
    <source>
        <dbReference type="EMBL" id="SDT21771.1"/>
    </source>
</evidence>
<dbReference type="InterPro" id="IPR025406">
    <property type="entry name" value="DUF4132"/>
</dbReference>
<dbReference type="Pfam" id="PF13569">
    <property type="entry name" value="DUF4132"/>
    <property type="match status" value="1"/>
</dbReference>
<name>A0A1H1YKA1_9ACTN</name>
<organism evidence="2 3">
    <name type="scientific">Actinoplanes derwentensis</name>
    <dbReference type="NCBI Taxonomy" id="113562"/>
    <lineage>
        <taxon>Bacteria</taxon>
        <taxon>Bacillati</taxon>
        <taxon>Actinomycetota</taxon>
        <taxon>Actinomycetes</taxon>
        <taxon>Micromonosporales</taxon>
        <taxon>Micromonosporaceae</taxon>
        <taxon>Actinoplanes</taxon>
    </lineage>
</organism>
<reference evidence="2 3" key="1">
    <citation type="submission" date="2016-10" db="EMBL/GenBank/DDBJ databases">
        <authorList>
            <person name="de Groot N.N."/>
        </authorList>
    </citation>
    <scope>NUCLEOTIDE SEQUENCE [LARGE SCALE GENOMIC DNA]</scope>
    <source>
        <strain evidence="2 3">DSM 43941</strain>
    </source>
</reference>